<evidence type="ECO:0000256" key="3">
    <source>
        <dbReference type="ARBA" id="ARBA00022833"/>
    </source>
</evidence>
<dbReference type="PROSITE" id="PS50188">
    <property type="entry name" value="B302_SPRY"/>
    <property type="match status" value="1"/>
</dbReference>
<evidence type="ECO:0000256" key="1">
    <source>
        <dbReference type="ARBA" id="ARBA00022723"/>
    </source>
</evidence>
<dbReference type="PANTHER" id="PTHR25465">
    <property type="entry name" value="B-BOX DOMAIN CONTAINING"/>
    <property type="match status" value="1"/>
</dbReference>
<evidence type="ECO:0000259" key="4">
    <source>
        <dbReference type="PROSITE" id="PS50188"/>
    </source>
</evidence>
<keyword evidence="6" id="KW-1185">Reference proteome</keyword>
<dbReference type="Pfam" id="PF00622">
    <property type="entry name" value="SPRY"/>
    <property type="match status" value="1"/>
</dbReference>
<evidence type="ECO:0000313" key="5">
    <source>
        <dbReference type="EMBL" id="KAK6312392.1"/>
    </source>
</evidence>
<dbReference type="SMART" id="SM00589">
    <property type="entry name" value="PRY"/>
    <property type="match status" value="1"/>
</dbReference>
<dbReference type="InterPro" id="IPR043136">
    <property type="entry name" value="B30.2/SPRY_sf"/>
</dbReference>
<dbReference type="AlphaFoldDB" id="A0AAN8LHD1"/>
<dbReference type="InterPro" id="IPR003879">
    <property type="entry name" value="Butyrophylin_SPRY"/>
</dbReference>
<dbReference type="InterPro" id="IPR001870">
    <property type="entry name" value="B30.2/SPRY"/>
</dbReference>
<dbReference type="GO" id="GO:0005737">
    <property type="term" value="C:cytoplasm"/>
    <property type="evidence" value="ECO:0007669"/>
    <property type="project" value="UniProtKB-ARBA"/>
</dbReference>
<organism evidence="5 6">
    <name type="scientific">Coregonus suidteri</name>
    <dbReference type="NCBI Taxonomy" id="861788"/>
    <lineage>
        <taxon>Eukaryota</taxon>
        <taxon>Metazoa</taxon>
        <taxon>Chordata</taxon>
        <taxon>Craniata</taxon>
        <taxon>Vertebrata</taxon>
        <taxon>Euteleostomi</taxon>
        <taxon>Actinopterygii</taxon>
        <taxon>Neopterygii</taxon>
        <taxon>Teleostei</taxon>
        <taxon>Protacanthopterygii</taxon>
        <taxon>Salmoniformes</taxon>
        <taxon>Salmonidae</taxon>
        <taxon>Coregoninae</taxon>
        <taxon>Coregonus</taxon>
    </lineage>
</organism>
<proteinExistence type="predicted"/>
<dbReference type="EMBL" id="JAGTTL010000015">
    <property type="protein sequence ID" value="KAK6312392.1"/>
    <property type="molecule type" value="Genomic_DNA"/>
</dbReference>
<gene>
    <name evidence="5" type="ORF">J4Q44_G00180560</name>
</gene>
<dbReference type="Gene3D" id="2.60.120.920">
    <property type="match status" value="1"/>
</dbReference>
<feature type="domain" description="B30.2/SPRY" evidence="4">
    <location>
        <begin position="17"/>
        <end position="212"/>
    </location>
</feature>
<sequence length="212" mass="24327">MSISRLSFIPLYFVSFSMDHTGESRNKPGLKKYASELTLDPSTANRFLSLSEGNRKVTRQRKERDYPSTQERFDECNQVLSKEDLGGRHYLEIECLHDVHIGMAYKRLERNGAGDNVTLGRNADSWALYASKDKFYAQHETIIHNLRLPEIKSDESYRIGVFLDRPAGLLSFNKISSESDKLTHLYTFHTTFTEPLYLGLRLQSPTATISLK</sequence>
<dbReference type="InterPro" id="IPR003877">
    <property type="entry name" value="SPRY_dom"/>
</dbReference>
<protein>
    <recommendedName>
        <fullName evidence="4">B30.2/SPRY domain-containing protein</fullName>
    </recommendedName>
</protein>
<reference evidence="5 6" key="1">
    <citation type="submission" date="2021-04" db="EMBL/GenBank/DDBJ databases">
        <authorList>
            <person name="De Guttry C."/>
            <person name="Zahm M."/>
            <person name="Klopp C."/>
            <person name="Cabau C."/>
            <person name="Louis A."/>
            <person name="Berthelot C."/>
            <person name="Parey E."/>
            <person name="Roest Crollius H."/>
            <person name="Montfort J."/>
            <person name="Robinson-Rechavi M."/>
            <person name="Bucao C."/>
            <person name="Bouchez O."/>
            <person name="Gislard M."/>
            <person name="Lluch J."/>
            <person name="Milhes M."/>
            <person name="Lampietro C."/>
            <person name="Lopez Roques C."/>
            <person name="Donnadieu C."/>
            <person name="Braasch I."/>
            <person name="Desvignes T."/>
            <person name="Postlethwait J."/>
            <person name="Bobe J."/>
            <person name="Wedekind C."/>
            <person name="Guiguen Y."/>
        </authorList>
    </citation>
    <scope>NUCLEOTIDE SEQUENCE [LARGE SCALE GENOMIC DNA]</scope>
    <source>
        <strain evidence="5">Cs_M1</strain>
        <tissue evidence="5">Blood</tissue>
    </source>
</reference>
<dbReference type="Proteomes" id="UP001356427">
    <property type="component" value="Unassembled WGS sequence"/>
</dbReference>
<dbReference type="PANTHER" id="PTHR25465:SF80">
    <property type="entry name" value="TRIPARTITE MOTIF-CONTAINING PROTEIN 16-LIKE"/>
    <property type="match status" value="1"/>
</dbReference>
<accession>A0AAN8LHD1</accession>
<keyword evidence="3" id="KW-0862">Zinc</keyword>
<evidence type="ECO:0000313" key="6">
    <source>
        <dbReference type="Proteomes" id="UP001356427"/>
    </source>
</evidence>
<name>A0AAN8LHD1_9TELE</name>
<dbReference type="SMART" id="SM00449">
    <property type="entry name" value="SPRY"/>
    <property type="match status" value="1"/>
</dbReference>
<keyword evidence="1" id="KW-0479">Metal-binding</keyword>
<dbReference type="SUPFAM" id="SSF49899">
    <property type="entry name" value="Concanavalin A-like lectins/glucanases"/>
    <property type="match status" value="1"/>
</dbReference>
<dbReference type="Pfam" id="PF13765">
    <property type="entry name" value="PRY"/>
    <property type="match status" value="1"/>
</dbReference>
<evidence type="ECO:0000256" key="2">
    <source>
        <dbReference type="ARBA" id="ARBA00022771"/>
    </source>
</evidence>
<dbReference type="InterPro" id="IPR013320">
    <property type="entry name" value="ConA-like_dom_sf"/>
</dbReference>
<dbReference type="PRINTS" id="PR01407">
    <property type="entry name" value="BUTYPHLNCDUF"/>
</dbReference>
<keyword evidence="2" id="KW-0863">Zinc-finger</keyword>
<dbReference type="InterPro" id="IPR006574">
    <property type="entry name" value="PRY"/>
</dbReference>
<dbReference type="GO" id="GO:0008270">
    <property type="term" value="F:zinc ion binding"/>
    <property type="evidence" value="ECO:0007669"/>
    <property type="project" value="UniProtKB-KW"/>
</dbReference>
<comment type="caution">
    <text evidence="5">The sequence shown here is derived from an EMBL/GenBank/DDBJ whole genome shotgun (WGS) entry which is preliminary data.</text>
</comment>
<dbReference type="InterPro" id="IPR051051">
    <property type="entry name" value="E3_ubiq-ligase_TRIM/RNF"/>
</dbReference>